<dbReference type="PANTHER" id="PTHR46229">
    <property type="entry name" value="BOLA TRANSCRIPTION REGULATOR"/>
    <property type="match status" value="1"/>
</dbReference>
<dbReference type="InterPro" id="IPR002634">
    <property type="entry name" value="BolA"/>
</dbReference>
<reference evidence="3 4" key="1">
    <citation type="submission" date="2020-06" db="EMBL/GenBank/DDBJ databases">
        <title>The genome sequence of Candidatus Regiella insecticola strain Tut.</title>
        <authorList>
            <person name="Nikoh N."/>
            <person name="Tsuchida T."/>
            <person name="Koga R."/>
            <person name="Oshima K."/>
            <person name="Hattori M."/>
            <person name="Fukatsu T."/>
        </authorList>
    </citation>
    <scope>NUCLEOTIDE SEQUENCE [LARGE SCALE GENOMIC DNA]</scope>
    <source>
        <strain evidence="3 4">Tut</strain>
    </source>
</reference>
<evidence type="ECO:0000313" key="4">
    <source>
        <dbReference type="Proteomes" id="UP000504714"/>
    </source>
</evidence>
<dbReference type="Proteomes" id="UP000504714">
    <property type="component" value="Unassembled WGS sequence"/>
</dbReference>
<organism evidence="3 4">
    <name type="scientific">Candidatus Regiella insecticola</name>
    <dbReference type="NCBI Taxonomy" id="138073"/>
    <lineage>
        <taxon>Bacteria</taxon>
        <taxon>Pseudomonadati</taxon>
        <taxon>Pseudomonadota</taxon>
        <taxon>Gammaproteobacteria</taxon>
        <taxon>Enterobacterales</taxon>
        <taxon>Enterobacteriaceae</taxon>
        <taxon>aphid secondary symbionts</taxon>
        <taxon>Candidatus Regiella</taxon>
    </lineage>
</organism>
<sequence>MNIIIDAAKVKALLMQAEALSLQEAHVSVEGSHFQVTVISEVFTDMNLRQKHQAVYAVLAEYIAKGSMHAVSIKAYTPQEWQRDRKLNGF</sequence>
<name>A0A6L2ZR63_9ENTR</name>
<comment type="caution">
    <text evidence="3">The sequence shown here is derived from an EMBL/GenBank/DDBJ whole genome shotgun (WGS) entry which is preliminary data.</text>
</comment>
<dbReference type="EMBL" id="BLXO01000005">
    <property type="protein sequence ID" value="GFN46721.1"/>
    <property type="molecule type" value="Genomic_DNA"/>
</dbReference>
<evidence type="ECO:0000256" key="2">
    <source>
        <dbReference type="RuleBase" id="RU003860"/>
    </source>
</evidence>
<dbReference type="AlphaFoldDB" id="A0A6L2ZR63"/>
<dbReference type="SUPFAM" id="SSF82657">
    <property type="entry name" value="BolA-like"/>
    <property type="match status" value="1"/>
</dbReference>
<comment type="similarity">
    <text evidence="1 2">Belongs to the BolA/IbaG family.</text>
</comment>
<dbReference type="InterPro" id="IPR050961">
    <property type="entry name" value="BolA/IbaG_stress_morph_reg"/>
</dbReference>
<evidence type="ECO:0000313" key="3">
    <source>
        <dbReference type="EMBL" id="GFN46721.1"/>
    </source>
</evidence>
<accession>A0A6L2ZR63</accession>
<proteinExistence type="inferred from homology"/>
<dbReference type="InterPro" id="IPR036065">
    <property type="entry name" value="BolA-like_sf"/>
</dbReference>
<dbReference type="Pfam" id="PF01722">
    <property type="entry name" value="BolA"/>
    <property type="match status" value="1"/>
</dbReference>
<gene>
    <name evidence="3" type="primary">yrbA</name>
    <name evidence="3" type="ORF">RINTU1_24500</name>
</gene>
<dbReference type="PANTHER" id="PTHR46229:SF4">
    <property type="entry name" value="ACID STRESS PROTEIN IBAG"/>
    <property type="match status" value="1"/>
</dbReference>
<dbReference type="Gene3D" id="3.30.300.90">
    <property type="entry name" value="BolA-like"/>
    <property type="match status" value="1"/>
</dbReference>
<protein>
    <submittedName>
        <fullName evidence="3">BolA family transcriptional regulator</fullName>
    </submittedName>
</protein>
<evidence type="ECO:0000256" key="1">
    <source>
        <dbReference type="ARBA" id="ARBA00005578"/>
    </source>
</evidence>